<reference evidence="1" key="1">
    <citation type="submission" date="2016-05" db="EMBL/GenBank/DDBJ databases">
        <authorList>
            <person name="Lavstsen T."/>
            <person name="Jespersen J.S."/>
        </authorList>
    </citation>
    <scope>NUCLEOTIDE SEQUENCE</scope>
    <source>
        <tissue evidence="1">Brain</tissue>
    </source>
</reference>
<sequence length="57" mass="6480">ETCFRHGGPRVDPGTCYPRDPDLDKWVKTDGLGNRHVFSKCETGLWVNRGFALELMT</sequence>
<evidence type="ECO:0000313" key="1">
    <source>
        <dbReference type="EMBL" id="SBP20955.1"/>
    </source>
</evidence>
<accession>A0A1A7XT45</accession>
<organism evidence="1">
    <name type="scientific">Iconisemion striatum</name>
    <dbReference type="NCBI Taxonomy" id="60296"/>
    <lineage>
        <taxon>Eukaryota</taxon>
        <taxon>Metazoa</taxon>
        <taxon>Chordata</taxon>
        <taxon>Craniata</taxon>
        <taxon>Vertebrata</taxon>
        <taxon>Euteleostomi</taxon>
        <taxon>Actinopterygii</taxon>
        <taxon>Neopterygii</taxon>
        <taxon>Teleostei</taxon>
        <taxon>Neoteleostei</taxon>
        <taxon>Acanthomorphata</taxon>
        <taxon>Ovalentaria</taxon>
        <taxon>Atherinomorphae</taxon>
        <taxon>Cyprinodontiformes</taxon>
        <taxon>Nothobranchiidae</taxon>
        <taxon>Iconisemion</taxon>
    </lineage>
</organism>
<name>A0A1A7XT45_9TELE</name>
<reference evidence="1" key="2">
    <citation type="submission" date="2016-06" db="EMBL/GenBank/DDBJ databases">
        <title>The genome of a short-lived fish provides insights into sex chromosome evolution and the genetic control of aging.</title>
        <authorList>
            <person name="Reichwald K."/>
            <person name="Felder M."/>
            <person name="Petzold A."/>
            <person name="Koch P."/>
            <person name="Groth M."/>
            <person name="Platzer M."/>
        </authorList>
    </citation>
    <scope>NUCLEOTIDE SEQUENCE</scope>
    <source>
        <tissue evidence="1">Brain</tissue>
    </source>
</reference>
<gene>
    <name evidence="1" type="primary">Nfu_g_1_011509</name>
</gene>
<dbReference type="AlphaFoldDB" id="A0A1A7XT45"/>
<proteinExistence type="predicted"/>
<protein>
    <submittedName>
        <fullName evidence="1">Uncharacterized protein</fullName>
    </submittedName>
</protein>
<feature type="non-terminal residue" evidence="1">
    <location>
        <position position="1"/>
    </location>
</feature>
<dbReference type="EMBL" id="HADW01019555">
    <property type="protein sequence ID" value="SBP20955.1"/>
    <property type="molecule type" value="Transcribed_RNA"/>
</dbReference>